<dbReference type="Proteomes" id="UP001055811">
    <property type="component" value="Linkage Group LG03"/>
</dbReference>
<evidence type="ECO:0000313" key="2">
    <source>
        <dbReference type="Proteomes" id="UP001055811"/>
    </source>
</evidence>
<keyword evidence="2" id="KW-1185">Reference proteome</keyword>
<accession>A0ACB9FAJ9</accession>
<dbReference type="EMBL" id="CM042011">
    <property type="protein sequence ID" value="KAI3768383.1"/>
    <property type="molecule type" value="Genomic_DNA"/>
</dbReference>
<sequence length="285" mass="31855">MEKEKNCTAETEEEEDSEDEEFFLTSDEESQARFSDEEVEEDDGQSYVQTMIPETVLKKQTCEKVGKVQGGKFGLSFTAGFRNSSVNVGKVGFYDKEDEQYELDEDDETIVQETVPEFAFNESPAHAEDKNDGHATVAELANAGDTPKTQKKTDENITDPALGLCACDSNPALCLCACVSNPVNILKASPVHAGDNMEGNVTIAVIDEMKTLDLAQKTKMIYTWNEWICVEFYSTHQMFVLVLGDDMNKCFVQGPWGYYCTIKKNLTDKVKVNLPRKEVKEKKAA</sequence>
<comment type="caution">
    <text evidence="1">The sequence shown here is derived from an EMBL/GenBank/DDBJ whole genome shotgun (WGS) entry which is preliminary data.</text>
</comment>
<protein>
    <submittedName>
        <fullName evidence="1">Uncharacterized protein</fullName>
    </submittedName>
</protein>
<evidence type="ECO:0000313" key="1">
    <source>
        <dbReference type="EMBL" id="KAI3768383.1"/>
    </source>
</evidence>
<name>A0ACB9FAJ9_CICIN</name>
<reference evidence="1 2" key="2">
    <citation type="journal article" date="2022" name="Mol. Ecol. Resour.">
        <title>The genomes of chicory, endive, great burdock and yacon provide insights into Asteraceae paleo-polyploidization history and plant inulin production.</title>
        <authorList>
            <person name="Fan W."/>
            <person name="Wang S."/>
            <person name="Wang H."/>
            <person name="Wang A."/>
            <person name="Jiang F."/>
            <person name="Liu H."/>
            <person name="Zhao H."/>
            <person name="Xu D."/>
            <person name="Zhang Y."/>
        </authorList>
    </citation>
    <scope>NUCLEOTIDE SEQUENCE [LARGE SCALE GENOMIC DNA]</scope>
    <source>
        <strain evidence="2">cv. Punajuju</strain>
        <tissue evidence="1">Leaves</tissue>
    </source>
</reference>
<proteinExistence type="predicted"/>
<organism evidence="1 2">
    <name type="scientific">Cichorium intybus</name>
    <name type="common">Chicory</name>
    <dbReference type="NCBI Taxonomy" id="13427"/>
    <lineage>
        <taxon>Eukaryota</taxon>
        <taxon>Viridiplantae</taxon>
        <taxon>Streptophyta</taxon>
        <taxon>Embryophyta</taxon>
        <taxon>Tracheophyta</taxon>
        <taxon>Spermatophyta</taxon>
        <taxon>Magnoliopsida</taxon>
        <taxon>eudicotyledons</taxon>
        <taxon>Gunneridae</taxon>
        <taxon>Pentapetalae</taxon>
        <taxon>asterids</taxon>
        <taxon>campanulids</taxon>
        <taxon>Asterales</taxon>
        <taxon>Asteraceae</taxon>
        <taxon>Cichorioideae</taxon>
        <taxon>Cichorieae</taxon>
        <taxon>Cichoriinae</taxon>
        <taxon>Cichorium</taxon>
    </lineage>
</organism>
<reference evidence="2" key="1">
    <citation type="journal article" date="2022" name="Mol. Ecol. Resour.">
        <title>The genomes of chicory, endive, great burdock and yacon provide insights into Asteraceae palaeo-polyploidization history and plant inulin production.</title>
        <authorList>
            <person name="Fan W."/>
            <person name="Wang S."/>
            <person name="Wang H."/>
            <person name="Wang A."/>
            <person name="Jiang F."/>
            <person name="Liu H."/>
            <person name="Zhao H."/>
            <person name="Xu D."/>
            <person name="Zhang Y."/>
        </authorList>
    </citation>
    <scope>NUCLEOTIDE SEQUENCE [LARGE SCALE GENOMIC DNA]</scope>
    <source>
        <strain evidence="2">cv. Punajuju</strain>
    </source>
</reference>
<gene>
    <name evidence="1" type="ORF">L2E82_19013</name>
</gene>